<dbReference type="SUPFAM" id="SSF53335">
    <property type="entry name" value="S-adenosyl-L-methionine-dependent methyltransferases"/>
    <property type="match status" value="1"/>
</dbReference>
<organism evidence="4 5">
    <name type="scientific">Desulfosalsimonas propionicica</name>
    <dbReference type="NCBI Taxonomy" id="332175"/>
    <lineage>
        <taxon>Bacteria</taxon>
        <taxon>Pseudomonadati</taxon>
        <taxon>Thermodesulfobacteriota</taxon>
        <taxon>Desulfobacteria</taxon>
        <taxon>Desulfobacterales</taxon>
        <taxon>Desulfosalsimonadaceae</taxon>
        <taxon>Desulfosalsimonas</taxon>
    </lineage>
</organism>
<feature type="domain" description="Methyltransferase" evidence="3">
    <location>
        <begin position="49"/>
        <end position="135"/>
    </location>
</feature>
<dbReference type="AlphaFoldDB" id="A0A7W0HJI0"/>
<proteinExistence type="predicted"/>
<keyword evidence="2 4" id="KW-0808">Transferase</keyword>
<dbReference type="PANTHER" id="PTHR43861">
    <property type="entry name" value="TRANS-ACONITATE 2-METHYLTRANSFERASE-RELATED"/>
    <property type="match status" value="1"/>
</dbReference>
<dbReference type="Proteomes" id="UP000525298">
    <property type="component" value="Unassembled WGS sequence"/>
</dbReference>
<name>A0A7W0HJI0_9BACT</name>
<dbReference type="Pfam" id="PF13649">
    <property type="entry name" value="Methyltransf_25"/>
    <property type="match status" value="1"/>
</dbReference>
<dbReference type="EMBL" id="JACDUS010000001">
    <property type="protein sequence ID" value="MBA2880205.1"/>
    <property type="molecule type" value="Genomic_DNA"/>
</dbReference>
<evidence type="ECO:0000256" key="2">
    <source>
        <dbReference type="ARBA" id="ARBA00022679"/>
    </source>
</evidence>
<gene>
    <name evidence="4" type="ORF">HNR65_000512</name>
</gene>
<evidence type="ECO:0000313" key="5">
    <source>
        <dbReference type="Proteomes" id="UP000525298"/>
    </source>
</evidence>
<dbReference type="GO" id="GO:0032259">
    <property type="term" value="P:methylation"/>
    <property type="evidence" value="ECO:0007669"/>
    <property type="project" value="UniProtKB-KW"/>
</dbReference>
<sequence>MNLSLSKQPMTLPDYYTTHCREYHEKTFHIDPSPFLLPFAENLQPGAHVLDIGCGSGRDLLWLTKKGLQATGFESSNGLAALARQNSGCKVIIGDFETYDFSTLQADALLLSGALVHLPQNRLEPVFKNILQSLRARTEATVYLSLKQGQGSFTDQQNRTFYLWQDKDIRQVFKNTGLKAIHFSRTPSLLGTGEAWLGYVLKKEAVK</sequence>
<evidence type="ECO:0000256" key="1">
    <source>
        <dbReference type="ARBA" id="ARBA00022603"/>
    </source>
</evidence>
<dbReference type="InterPro" id="IPR029063">
    <property type="entry name" value="SAM-dependent_MTases_sf"/>
</dbReference>
<accession>A0A7W0HJI0</accession>
<reference evidence="4 5" key="1">
    <citation type="submission" date="2020-07" db="EMBL/GenBank/DDBJ databases">
        <title>Genomic Encyclopedia of Type Strains, Phase IV (KMG-IV): sequencing the most valuable type-strain genomes for metagenomic binning, comparative biology and taxonomic classification.</title>
        <authorList>
            <person name="Goeker M."/>
        </authorList>
    </citation>
    <scope>NUCLEOTIDE SEQUENCE [LARGE SCALE GENOMIC DNA]</scope>
    <source>
        <strain evidence="4 5">DSM 17721</strain>
    </source>
</reference>
<dbReference type="Gene3D" id="3.40.50.150">
    <property type="entry name" value="Vaccinia Virus protein VP39"/>
    <property type="match status" value="1"/>
</dbReference>
<dbReference type="GO" id="GO:0008168">
    <property type="term" value="F:methyltransferase activity"/>
    <property type="evidence" value="ECO:0007669"/>
    <property type="project" value="UniProtKB-KW"/>
</dbReference>
<dbReference type="PANTHER" id="PTHR43861:SF1">
    <property type="entry name" value="TRANS-ACONITATE 2-METHYLTRANSFERASE"/>
    <property type="match status" value="1"/>
</dbReference>
<evidence type="ECO:0000313" key="4">
    <source>
        <dbReference type="EMBL" id="MBA2880205.1"/>
    </source>
</evidence>
<dbReference type="CDD" id="cd02440">
    <property type="entry name" value="AdoMet_MTases"/>
    <property type="match status" value="1"/>
</dbReference>
<comment type="caution">
    <text evidence="4">The sequence shown here is derived from an EMBL/GenBank/DDBJ whole genome shotgun (WGS) entry which is preliminary data.</text>
</comment>
<dbReference type="RefSeq" id="WP_181549862.1">
    <property type="nucleotide sequence ID" value="NZ_JACDUS010000001.1"/>
</dbReference>
<protein>
    <submittedName>
        <fullName evidence="4">SAM-dependent methyltransferase</fullName>
    </submittedName>
</protein>
<keyword evidence="1 4" id="KW-0489">Methyltransferase</keyword>
<keyword evidence="5" id="KW-1185">Reference proteome</keyword>
<evidence type="ECO:0000259" key="3">
    <source>
        <dbReference type="Pfam" id="PF13649"/>
    </source>
</evidence>
<dbReference type="InterPro" id="IPR041698">
    <property type="entry name" value="Methyltransf_25"/>
</dbReference>